<keyword evidence="1" id="KW-1133">Transmembrane helix</keyword>
<dbReference type="EMBL" id="JBHUIY010000003">
    <property type="protein sequence ID" value="MFD2232644.1"/>
    <property type="molecule type" value="Genomic_DNA"/>
</dbReference>
<dbReference type="Proteomes" id="UP001597296">
    <property type="component" value="Unassembled WGS sequence"/>
</dbReference>
<name>A0ABW5C5K8_9PROT</name>
<organism evidence="2 3">
    <name type="scientific">Phaeospirillum tilakii</name>
    <dbReference type="NCBI Taxonomy" id="741673"/>
    <lineage>
        <taxon>Bacteria</taxon>
        <taxon>Pseudomonadati</taxon>
        <taxon>Pseudomonadota</taxon>
        <taxon>Alphaproteobacteria</taxon>
        <taxon>Rhodospirillales</taxon>
        <taxon>Rhodospirillaceae</taxon>
        <taxon>Phaeospirillum</taxon>
    </lineage>
</organism>
<feature type="transmembrane region" description="Helical" evidence="1">
    <location>
        <begin position="67"/>
        <end position="85"/>
    </location>
</feature>
<evidence type="ECO:0000313" key="3">
    <source>
        <dbReference type="Proteomes" id="UP001597296"/>
    </source>
</evidence>
<accession>A0ABW5C5K8</accession>
<protein>
    <recommendedName>
        <fullName evidence="4">Yip1 domain-containing protein</fullName>
    </recommendedName>
</protein>
<keyword evidence="1" id="KW-0472">Membrane</keyword>
<feature type="transmembrane region" description="Helical" evidence="1">
    <location>
        <begin position="159"/>
        <end position="179"/>
    </location>
</feature>
<sequence length="184" mass="19397">MIGLAEIARSIYGGWRLARGDAGGLDWFTLSAGGVWRSFWGPVLVLPGVLLVQGLDGAFDAGSLRPLVTQIIAFVIGCTAFPLLVAQITEEIGRGPLFCRYLVAYNWSAVIQLAALLPVALLAWAVPGPLPSLLNLVVTIALLFYQTYVARVALAVNGLTASLLVVLDLLLGTLIQGVADRIGG</sequence>
<keyword evidence="1" id="KW-0812">Transmembrane</keyword>
<evidence type="ECO:0008006" key="4">
    <source>
        <dbReference type="Google" id="ProtNLM"/>
    </source>
</evidence>
<feature type="transmembrane region" description="Helical" evidence="1">
    <location>
        <begin position="105"/>
        <end position="126"/>
    </location>
</feature>
<feature type="transmembrane region" description="Helical" evidence="1">
    <location>
        <begin position="133"/>
        <end position="153"/>
    </location>
</feature>
<dbReference type="RefSeq" id="WP_377314142.1">
    <property type="nucleotide sequence ID" value="NZ_JBHUIY010000003.1"/>
</dbReference>
<evidence type="ECO:0000256" key="1">
    <source>
        <dbReference type="SAM" id="Phobius"/>
    </source>
</evidence>
<feature type="transmembrane region" description="Helical" evidence="1">
    <location>
        <begin position="35"/>
        <end position="55"/>
    </location>
</feature>
<proteinExistence type="predicted"/>
<gene>
    <name evidence="2" type="ORF">ACFSNB_02375</name>
</gene>
<keyword evidence="3" id="KW-1185">Reference proteome</keyword>
<reference evidence="3" key="1">
    <citation type="journal article" date="2019" name="Int. J. Syst. Evol. Microbiol.">
        <title>The Global Catalogue of Microorganisms (GCM) 10K type strain sequencing project: providing services to taxonomists for standard genome sequencing and annotation.</title>
        <authorList>
            <consortium name="The Broad Institute Genomics Platform"/>
            <consortium name="The Broad Institute Genome Sequencing Center for Infectious Disease"/>
            <person name="Wu L."/>
            <person name="Ma J."/>
        </authorList>
    </citation>
    <scope>NUCLEOTIDE SEQUENCE [LARGE SCALE GENOMIC DNA]</scope>
    <source>
        <strain evidence="3">KCTC 15012</strain>
    </source>
</reference>
<evidence type="ECO:0000313" key="2">
    <source>
        <dbReference type="EMBL" id="MFD2232644.1"/>
    </source>
</evidence>
<comment type="caution">
    <text evidence="2">The sequence shown here is derived from an EMBL/GenBank/DDBJ whole genome shotgun (WGS) entry which is preliminary data.</text>
</comment>